<dbReference type="OrthoDB" id="4092852at2759"/>
<proteinExistence type="predicted"/>
<dbReference type="InterPro" id="IPR013103">
    <property type="entry name" value="RVT_2"/>
</dbReference>
<accession>A0A642UHE5</accession>
<dbReference type="EMBL" id="SWFS01000531">
    <property type="protein sequence ID" value="KAA8899040.1"/>
    <property type="molecule type" value="Genomic_DNA"/>
</dbReference>
<evidence type="ECO:0000259" key="1">
    <source>
        <dbReference type="Pfam" id="PF07727"/>
    </source>
</evidence>
<protein>
    <recommendedName>
        <fullName evidence="1">Reverse transcriptase Ty1/copia-type domain-containing protein</fullName>
    </recommendedName>
</protein>
<evidence type="ECO:0000313" key="3">
    <source>
        <dbReference type="Proteomes" id="UP000761534"/>
    </source>
</evidence>
<sequence>MNSLREHGVWEYVPRPSDKNVVGNRWVFKLKYDNNGNIAKYKARLVCQGFTQEEGIDYTETFAPVIRYESVRFLLALAAQFECDIHQIDVWTLLF</sequence>
<reference evidence="2" key="1">
    <citation type="journal article" date="2019" name="G3 (Bethesda)">
        <title>Genome Assemblies of Two Rare Opportunistic Yeast Pathogens: Diutina rugosa (syn. Candida rugosa) and Trichomonascus ciferrii (syn. Candida ciferrii).</title>
        <authorList>
            <person name="Mixao V."/>
            <person name="Saus E."/>
            <person name="Hansen A.P."/>
            <person name="Lass-Florl C."/>
            <person name="Gabaldon T."/>
        </authorList>
    </citation>
    <scope>NUCLEOTIDE SEQUENCE</scope>
    <source>
        <strain evidence="2">CBS 4856</strain>
    </source>
</reference>
<feature type="domain" description="Reverse transcriptase Ty1/copia-type" evidence="1">
    <location>
        <begin position="9"/>
        <end position="92"/>
    </location>
</feature>
<keyword evidence="3" id="KW-1185">Reference proteome</keyword>
<dbReference type="Pfam" id="PF07727">
    <property type="entry name" value="RVT_2"/>
    <property type="match status" value="1"/>
</dbReference>
<dbReference type="Proteomes" id="UP000761534">
    <property type="component" value="Unassembled WGS sequence"/>
</dbReference>
<dbReference type="VEuPathDB" id="FungiDB:TRICI_006408"/>
<evidence type="ECO:0000313" key="2">
    <source>
        <dbReference type="EMBL" id="KAA8899040.1"/>
    </source>
</evidence>
<organism evidence="2 3">
    <name type="scientific">Trichomonascus ciferrii</name>
    <dbReference type="NCBI Taxonomy" id="44093"/>
    <lineage>
        <taxon>Eukaryota</taxon>
        <taxon>Fungi</taxon>
        <taxon>Dikarya</taxon>
        <taxon>Ascomycota</taxon>
        <taxon>Saccharomycotina</taxon>
        <taxon>Dipodascomycetes</taxon>
        <taxon>Dipodascales</taxon>
        <taxon>Trichomonascaceae</taxon>
        <taxon>Trichomonascus</taxon>
        <taxon>Trichomonascus ciferrii complex</taxon>
    </lineage>
</organism>
<dbReference type="AlphaFoldDB" id="A0A642UHE5"/>
<comment type="caution">
    <text evidence="2">The sequence shown here is derived from an EMBL/GenBank/DDBJ whole genome shotgun (WGS) entry which is preliminary data.</text>
</comment>
<gene>
    <name evidence="2" type="ORF">TRICI_006408</name>
</gene>
<name>A0A642UHE5_9ASCO</name>